<dbReference type="InterPro" id="IPR013688">
    <property type="entry name" value="GBS_Bsp-like"/>
</dbReference>
<dbReference type="Proteomes" id="UP000596857">
    <property type="component" value="Unassembled WGS sequence"/>
</dbReference>
<evidence type="ECO:0000313" key="1">
    <source>
        <dbReference type="EMBL" id="NOU78473.1"/>
    </source>
</evidence>
<name>A0ABX1YEZ5_9BACL</name>
<dbReference type="RefSeq" id="WP_171716539.1">
    <property type="nucleotide sequence ID" value="NZ_WHOB01000018.1"/>
</dbReference>
<dbReference type="EMBL" id="WHOB01000018">
    <property type="protein sequence ID" value="NOU78473.1"/>
    <property type="molecule type" value="Genomic_DNA"/>
</dbReference>
<gene>
    <name evidence="1" type="ORF">GC101_06215</name>
</gene>
<dbReference type="Gene3D" id="2.60.40.3760">
    <property type="match status" value="4"/>
</dbReference>
<protein>
    <submittedName>
        <fullName evidence="1">Uncharacterized protein</fullName>
    </submittedName>
</protein>
<proteinExistence type="predicted"/>
<evidence type="ECO:0000313" key="2">
    <source>
        <dbReference type="Proteomes" id="UP000596857"/>
    </source>
</evidence>
<accession>A0ABX1YEZ5</accession>
<reference evidence="1 2" key="1">
    <citation type="submission" date="2019-10" db="EMBL/GenBank/DDBJ databases">
        <title>Description of Paenibacillus terricola sp. nov.</title>
        <authorList>
            <person name="Carlier A."/>
            <person name="Qi S."/>
        </authorList>
    </citation>
    <scope>NUCLEOTIDE SEQUENCE [LARGE SCALE GENOMIC DNA]</scope>
    <source>
        <strain evidence="1 2">LMG 31459</strain>
    </source>
</reference>
<sequence length="471" mass="53506">MNLFKAWRFFVCFLFFFLLNEQIPRVSAAESVASNYIIVDGGEVTQKQKVYLYSQGRLETEILQDNSMITYSYDMNGNLLRKSKSYSAEPYVISTSAASYDIYLKGVSYSIKQVTFPTWTEVNGQDDIEWINGEKVAPGIWKATIVLSKHGGTIGVYNTHIYADGTLVRMLSAELQDTTKIYAPQLAYLSNGFYEVRVEGISRTVNEVRFPTWTENNGQDDLENPWIMGVKVSDTTWKIRVPFSKHNYETGNYLTHIYFLDKNNNQKGVIGPTVTVRGGTGGSNETDISGVSYDVYIYGLDPQTQKVQFPSWTKNKDQDDIEWIDGVKVANGVWKGTIVYSKHNSELGRYISHVYADGKYSGAWEFDVVDALQYKYPTVAYLGSGFYDITVNGIPSNVTSVRFPTWTDKNGHDDIEEPWIEGERLSSTSWRIRIPYYKHNNESGTYSTHVYSYDAYGNSRIIGMLSVNVMN</sequence>
<organism evidence="1 2">
    <name type="scientific">Paenibacillus phytohabitans</name>
    <dbReference type="NCBI Taxonomy" id="2654978"/>
    <lineage>
        <taxon>Bacteria</taxon>
        <taxon>Bacillati</taxon>
        <taxon>Bacillota</taxon>
        <taxon>Bacilli</taxon>
        <taxon>Bacillales</taxon>
        <taxon>Paenibacillaceae</taxon>
        <taxon>Paenibacillus</taxon>
    </lineage>
</organism>
<comment type="caution">
    <text evidence="1">The sequence shown here is derived from an EMBL/GenBank/DDBJ whole genome shotgun (WGS) entry which is preliminary data.</text>
</comment>
<keyword evidence="2" id="KW-1185">Reference proteome</keyword>
<dbReference type="Pfam" id="PF08481">
    <property type="entry name" value="GBS_Bsp-like"/>
    <property type="match status" value="4"/>
</dbReference>